<keyword evidence="2" id="KW-0732">Signal</keyword>
<dbReference type="RefSeq" id="WP_026992662.1">
    <property type="nucleotide sequence ID" value="NZ_JRLY01000020.1"/>
</dbReference>
<dbReference type="eggNOG" id="COG5295">
    <property type="taxonomic scope" value="Bacteria"/>
</dbReference>
<protein>
    <recommendedName>
        <fullName evidence="5">Peptidase S74 domain-containing protein</fullName>
    </recommendedName>
</protein>
<dbReference type="STRING" id="1121898.GCA_000422725_02292"/>
<name>A0A0A2MIE7_9FLAO</name>
<evidence type="ECO:0000313" key="3">
    <source>
        <dbReference type="EMBL" id="KGO91366.1"/>
    </source>
</evidence>
<reference evidence="3 4" key="1">
    <citation type="submission" date="2013-09" db="EMBL/GenBank/DDBJ databases">
        <authorList>
            <person name="Zeng Z."/>
            <person name="Chen C."/>
        </authorList>
    </citation>
    <scope>NUCLEOTIDE SEQUENCE [LARGE SCALE GENOMIC DNA]</scope>
    <source>
        <strain evidence="3 4">WB 4.1-42</strain>
    </source>
</reference>
<dbReference type="EMBL" id="JRLY01000020">
    <property type="protein sequence ID" value="KGO91366.1"/>
    <property type="molecule type" value="Genomic_DNA"/>
</dbReference>
<evidence type="ECO:0000256" key="2">
    <source>
        <dbReference type="SAM" id="SignalP"/>
    </source>
</evidence>
<evidence type="ECO:0000256" key="1">
    <source>
        <dbReference type="SAM" id="Coils"/>
    </source>
</evidence>
<feature type="chain" id="PRO_5002003392" description="Peptidase S74 domain-containing protein" evidence="2">
    <location>
        <begin position="22"/>
        <end position="395"/>
    </location>
</feature>
<dbReference type="OrthoDB" id="9808753at2"/>
<evidence type="ECO:0000313" key="4">
    <source>
        <dbReference type="Proteomes" id="UP000030111"/>
    </source>
</evidence>
<comment type="caution">
    <text evidence="3">The sequence shown here is derived from an EMBL/GenBank/DDBJ whole genome shotgun (WGS) entry which is preliminary data.</text>
</comment>
<accession>A0A0A2MIE7</accession>
<proteinExistence type="predicted"/>
<keyword evidence="4" id="KW-1185">Reference proteome</keyword>
<sequence>MKTKQILVAGLLLAGAMQMHAQTTATTATTTHGAETGQLAGNNVHIGYQAGKVGVSGANYNVFVGHQSGKTNSTGSADVFVGRNSGFNNLGGYQNVFLGTNAGYTNKDGNNNVYAGFNAGFYSTGSDNVYQGYGAGFSATTATANVFLGSNAGFNTVTSSYNTFIGFAAGGGNVSGSGCNIYIGHAAGNANTTGWGNTYLGFTAGQNSVGSNNVFLGTGAGKNEASNNKLYIANNETATPLIFGDFSTKKVGIGGINNFAAADKFPVTAAGVSVSKYSLYVKGGILTEEVRINLQTTWADYVFANDYKLKPLAEVEKYIIANGHLPNVPSAKEVEDNGMEVGSMAIIQQEKIEELTLYAIQQDKQLEAQKNQLAQQQQEIDELKAAVKALAGKKQ</sequence>
<organism evidence="3 4">
    <name type="scientific">Flavobacterium subsaxonicum WB 4.1-42 = DSM 21790</name>
    <dbReference type="NCBI Taxonomy" id="1121898"/>
    <lineage>
        <taxon>Bacteria</taxon>
        <taxon>Pseudomonadati</taxon>
        <taxon>Bacteroidota</taxon>
        <taxon>Flavobacteriia</taxon>
        <taxon>Flavobacteriales</taxon>
        <taxon>Flavobacteriaceae</taxon>
        <taxon>Flavobacterium</taxon>
    </lineage>
</organism>
<dbReference type="AlphaFoldDB" id="A0A0A2MIE7"/>
<dbReference type="Proteomes" id="UP000030111">
    <property type="component" value="Unassembled WGS sequence"/>
</dbReference>
<feature type="coiled-coil region" evidence="1">
    <location>
        <begin position="359"/>
        <end position="393"/>
    </location>
</feature>
<evidence type="ECO:0008006" key="5">
    <source>
        <dbReference type="Google" id="ProtNLM"/>
    </source>
</evidence>
<gene>
    <name evidence="3" type="ORF">Q766_18265</name>
</gene>
<keyword evidence="1" id="KW-0175">Coiled coil</keyword>
<feature type="signal peptide" evidence="2">
    <location>
        <begin position="1"/>
        <end position="21"/>
    </location>
</feature>